<dbReference type="OrthoDB" id="9794382at2"/>
<dbReference type="Proteomes" id="UP000050326">
    <property type="component" value="Unassembled WGS sequence"/>
</dbReference>
<dbReference type="SMART" id="SM00260">
    <property type="entry name" value="CheW"/>
    <property type="match status" value="1"/>
</dbReference>
<dbReference type="STRING" id="36849.OXPF_17420"/>
<organism evidence="2 3">
    <name type="scientific">Oxobacter pfennigii</name>
    <dbReference type="NCBI Taxonomy" id="36849"/>
    <lineage>
        <taxon>Bacteria</taxon>
        <taxon>Bacillati</taxon>
        <taxon>Bacillota</taxon>
        <taxon>Clostridia</taxon>
        <taxon>Eubacteriales</taxon>
        <taxon>Clostridiaceae</taxon>
        <taxon>Oxobacter</taxon>
    </lineage>
</organism>
<comment type="caution">
    <text evidence="2">The sequence shown here is derived from an EMBL/GenBank/DDBJ whole genome shotgun (WGS) entry which is preliminary data.</text>
</comment>
<dbReference type="GO" id="GO:0007165">
    <property type="term" value="P:signal transduction"/>
    <property type="evidence" value="ECO:0007669"/>
    <property type="project" value="InterPro"/>
</dbReference>
<sequence length="137" mass="15184">MQIVVFQLGEEKYAIETSKVQGIEKMANITKVPRAHQSIKGLINLRGSIISVIDPYEILGISAKERLSENIIIIDIESEILGIIVDKVAEVVEIENHHIKNVSISKGSEDLYIKGTINMGDHLVTLINIEALLNIEV</sequence>
<evidence type="ECO:0000313" key="3">
    <source>
        <dbReference type="Proteomes" id="UP000050326"/>
    </source>
</evidence>
<dbReference type="SUPFAM" id="SSF50341">
    <property type="entry name" value="CheW-like"/>
    <property type="match status" value="1"/>
</dbReference>
<name>A0A0N8NTF1_9CLOT</name>
<dbReference type="InterPro" id="IPR002545">
    <property type="entry name" value="CheW-lke_dom"/>
</dbReference>
<dbReference type="InterPro" id="IPR039315">
    <property type="entry name" value="CheW"/>
</dbReference>
<dbReference type="PANTHER" id="PTHR22617">
    <property type="entry name" value="CHEMOTAXIS SENSOR HISTIDINE KINASE-RELATED"/>
    <property type="match status" value="1"/>
</dbReference>
<gene>
    <name evidence="2" type="primary">cheW_2</name>
    <name evidence="2" type="ORF">OXPF_17420</name>
</gene>
<proteinExistence type="predicted"/>
<dbReference type="EMBL" id="LKET01000029">
    <property type="protein sequence ID" value="KPU44656.1"/>
    <property type="molecule type" value="Genomic_DNA"/>
</dbReference>
<accession>A0A0N8NTF1</accession>
<dbReference type="PATRIC" id="fig|36849.3.peg.1835"/>
<dbReference type="GO" id="GO:0006935">
    <property type="term" value="P:chemotaxis"/>
    <property type="evidence" value="ECO:0007669"/>
    <property type="project" value="InterPro"/>
</dbReference>
<evidence type="ECO:0000313" key="2">
    <source>
        <dbReference type="EMBL" id="KPU44656.1"/>
    </source>
</evidence>
<dbReference type="InterPro" id="IPR036061">
    <property type="entry name" value="CheW-like_dom_sf"/>
</dbReference>
<dbReference type="Gene3D" id="2.40.50.180">
    <property type="entry name" value="CheA-289, Domain 4"/>
    <property type="match status" value="1"/>
</dbReference>
<reference evidence="2 3" key="1">
    <citation type="submission" date="2015-09" db="EMBL/GenBank/DDBJ databases">
        <title>Genome sequence of Oxobacter pfennigii DSM 3222.</title>
        <authorList>
            <person name="Poehlein A."/>
            <person name="Bengelsdorf F.R."/>
            <person name="Schiel-Bengelsdorf B."/>
            <person name="Duerre P."/>
            <person name="Daniel R."/>
        </authorList>
    </citation>
    <scope>NUCLEOTIDE SEQUENCE [LARGE SCALE GENOMIC DNA]</scope>
    <source>
        <strain evidence="2 3">DSM 3222</strain>
    </source>
</reference>
<dbReference type="PANTHER" id="PTHR22617:SF23">
    <property type="entry name" value="CHEMOTAXIS PROTEIN CHEW"/>
    <property type="match status" value="1"/>
</dbReference>
<protein>
    <submittedName>
        <fullName evidence="2">Chemotaxis protein CheW</fullName>
    </submittedName>
</protein>
<feature type="domain" description="CheW-like" evidence="1">
    <location>
        <begin position="1"/>
        <end position="137"/>
    </location>
</feature>
<evidence type="ECO:0000259" key="1">
    <source>
        <dbReference type="PROSITE" id="PS50851"/>
    </source>
</evidence>
<keyword evidence="3" id="KW-1185">Reference proteome</keyword>
<dbReference type="AlphaFoldDB" id="A0A0N8NTF1"/>
<dbReference type="Gene3D" id="2.30.30.40">
    <property type="entry name" value="SH3 Domains"/>
    <property type="match status" value="1"/>
</dbReference>
<dbReference type="Pfam" id="PF01584">
    <property type="entry name" value="CheW"/>
    <property type="match status" value="1"/>
</dbReference>
<dbReference type="GO" id="GO:0005829">
    <property type="term" value="C:cytosol"/>
    <property type="evidence" value="ECO:0007669"/>
    <property type="project" value="TreeGrafter"/>
</dbReference>
<dbReference type="PROSITE" id="PS50851">
    <property type="entry name" value="CHEW"/>
    <property type="match status" value="1"/>
</dbReference>
<dbReference type="RefSeq" id="WP_054874795.1">
    <property type="nucleotide sequence ID" value="NZ_LKET01000029.1"/>
</dbReference>